<sequence length="130" mass="14962">MAQASGHEVVHLPVADCTLNPIELAWVQVKDHIKANNTQFNVKEVECLMWEGFDVVTPDKSKNLVKHFQDKFEDHYWEVDRIAEYYSIREFVIHVGGESDDEYDNSDDEVLPSDPDSDNDLAALDESNYM</sequence>
<dbReference type="InParanoid" id="A0A1X7UJI7"/>
<dbReference type="InterPro" id="IPR036397">
    <property type="entry name" value="RNaseH_sf"/>
</dbReference>
<evidence type="ECO:0000256" key="1">
    <source>
        <dbReference type="SAM" id="MobiDB-lite"/>
    </source>
</evidence>
<dbReference type="AlphaFoldDB" id="A0A1X7UJI7"/>
<dbReference type="Gene3D" id="3.30.420.10">
    <property type="entry name" value="Ribonuclease H-like superfamily/Ribonuclease H"/>
    <property type="match status" value="1"/>
</dbReference>
<feature type="compositionally biased region" description="Acidic residues" evidence="1">
    <location>
        <begin position="98"/>
        <end position="119"/>
    </location>
</feature>
<dbReference type="EnsemblMetazoa" id="Aqu2.1.27648_001">
    <property type="protein sequence ID" value="Aqu2.1.27648_001"/>
    <property type="gene ID" value="Aqu2.1.27648"/>
</dbReference>
<dbReference type="GO" id="GO:0003676">
    <property type="term" value="F:nucleic acid binding"/>
    <property type="evidence" value="ECO:0007669"/>
    <property type="project" value="InterPro"/>
</dbReference>
<reference evidence="2" key="1">
    <citation type="submission" date="2017-05" db="UniProtKB">
        <authorList>
            <consortium name="EnsemblMetazoa"/>
        </authorList>
    </citation>
    <scope>IDENTIFICATION</scope>
</reference>
<accession>A0A1X7UJI7</accession>
<protein>
    <recommendedName>
        <fullName evidence="3">Tc1-like transposase DDE domain-containing protein</fullName>
    </recommendedName>
</protein>
<evidence type="ECO:0008006" key="3">
    <source>
        <dbReference type="Google" id="ProtNLM"/>
    </source>
</evidence>
<name>A0A1X7UJI7_AMPQE</name>
<dbReference type="OrthoDB" id="10039611at2759"/>
<proteinExistence type="predicted"/>
<evidence type="ECO:0000313" key="2">
    <source>
        <dbReference type="EnsemblMetazoa" id="Aqu2.1.27648_001"/>
    </source>
</evidence>
<organism evidence="2">
    <name type="scientific">Amphimedon queenslandica</name>
    <name type="common">Sponge</name>
    <dbReference type="NCBI Taxonomy" id="400682"/>
    <lineage>
        <taxon>Eukaryota</taxon>
        <taxon>Metazoa</taxon>
        <taxon>Porifera</taxon>
        <taxon>Demospongiae</taxon>
        <taxon>Heteroscleromorpha</taxon>
        <taxon>Haplosclerida</taxon>
        <taxon>Niphatidae</taxon>
        <taxon>Amphimedon</taxon>
    </lineage>
</organism>
<feature type="region of interest" description="Disordered" evidence="1">
    <location>
        <begin position="98"/>
        <end position="130"/>
    </location>
</feature>